<evidence type="ECO:0000313" key="1">
    <source>
        <dbReference type="EMBL" id="AQX35416.1"/>
    </source>
</evidence>
<protein>
    <submittedName>
        <fullName evidence="1">Uncharacterized protein</fullName>
    </submittedName>
</protein>
<reference evidence="1" key="1">
    <citation type="journal article" date="2017" name="Antimicrob. Agents Chemother.">
        <title>Enterobacter cloacae Complex Isolates Harboring blaNMC-A or blaIMI-Type Class A Carbapenemase Genes on Novel Chromosomal Integrative Elements and Plasmids.</title>
        <authorList>
            <person name="Boyd D.A."/>
            <person name="Mataseje L.F."/>
            <person name="Davidson R."/>
            <person name="Delport J.A."/>
            <person name="Fuller J."/>
            <person name="Hoang L."/>
            <person name="Lefebvre B."/>
            <person name="Levett P.N."/>
            <person name="Roscoe D.L."/>
            <person name="Willey B.M."/>
            <person name="Mulvey M.R."/>
        </authorList>
    </citation>
    <scope>NUCLEOTIDE SEQUENCE</scope>
    <source>
        <strain evidence="1">N13-1531</strain>
        <plasmid evidence="1">pIMI-5</plasmid>
    </source>
</reference>
<accession>A0A1S6XYB0</accession>
<dbReference type="EMBL" id="KX858825">
    <property type="protein sequence ID" value="AQX35416.1"/>
    <property type="molecule type" value="Genomic_DNA"/>
</dbReference>
<proteinExistence type="predicted"/>
<geneLocation type="plasmid" evidence="1">
    <name>pIMI-5</name>
</geneLocation>
<sequence>MAAGCCFLWCMRYNPSQATRLLLAPLIPVSSAKLMTDIGGFVHSGSGKYRYLLLNVLLDTSCPCLFPEVRISSVKPSSATRLPHHKAVKPSV</sequence>
<dbReference type="AlphaFoldDB" id="A0A1S6XYB0"/>
<organism evidence="1">
    <name type="scientific">Enterobacter cloacae</name>
    <dbReference type="NCBI Taxonomy" id="550"/>
    <lineage>
        <taxon>Bacteria</taxon>
        <taxon>Pseudomonadati</taxon>
        <taxon>Pseudomonadota</taxon>
        <taxon>Gammaproteobacteria</taxon>
        <taxon>Enterobacterales</taxon>
        <taxon>Enterobacteriaceae</taxon>
        <taxon>Enterobacter</taxon>
        <taxon>Enterobacter cloacae complex</taxon>
    </lineage>
</organism>
<gene>
    <name evidence="1" type="ORF">PIMI5_00104</name>
</gene>
<name>A0A1S6XYB0_ENTCL</name>
<keyword evidence="1" id="KW-0614">Plasmid</keyword>